<proteinExistence type="predicted"/>
<sequence>MTSNATDHATGNTTGNAAELYGRISNDVELTQSLFRQALQDPSGALRRIVALGEQEGLPVSPEEVKAHLAGLDDGATKQWLIKARGGL</sequence>
<comment type="caution">
    <text evidence="1">The sequence shown here is derived from an EMBL/GenBank/DDBJ whole genome shotgun (WGS) entry which is preliminary data.</text>
</comment>
<reference evidence="1 2" key="1">
    <citation type="submission" date="2018-02" db="EMBL/GenBank/DDBJ databases">
        <authorList>
            <person name="Moore K."/>
            <person name="Momper L."/>
        </authorList>
    </citation>
    <scope>NUCLEOTIDE SEQUENCE [LARGE SCALE GENOMIC DNA]</scope>
    <source>
        <strain evidence="1 2">CCALA 015</strain>
    </source>
</reference>
<accession>A0ABX5F3P2</accession>
<gene>
    <name evidence="1" type="ORF">C7B81_15590</name>
</gene>
<reference evidence="1 2" key="2">
    <citation type="submission" date="2018-03" db="EMBL/GenBank/DDBJ databases">
        <title>The ancient ancestry and fast evolution of plastids.</title>
        <authorList>
            <person name="Moore K.R."/>
            <person name="Magnabosco C."/>
            <person name="Momper L."/>
            <person name="Gold D.A."/>
            <person name="Bosak T."/>
            <person name="Fournier G.P."/>
        </authorList>
    </citation>
    <scope>NUCLEOTIDE SEQUENCE [LARGE SCALE GENOMIC DNA]</scope>
    <source>
        <strain evidence="1 2">CCALA 015</strain>
    </source>
</reference>
<evidence type="ECO:0000313" key="2">
    <source>
        <dbReference type="Proteomes" id="UP000238218"/>
    </source>
</evidence>
<dbReference type="Proteomes" id="UP000238218">
    <property type="component" value="Unassembled WGS sequence"/>
</dbReference>
<dbReference type="EMBL" id="PVWP01000014">
    <property type="protein sequence ID" value="PSB35886.1"/>
    <property type="molecule type" value="Genomic_DNA"/>
</dbReference>
<name>A0ABX5F3P2_9CHRO</name>
<organism evidence="1 2">
    <name type="scientific">Aphanothece cf. minutissima CCALA 015</name>
    <dbReference type="NCBI Taxonomy" id="2107695"/>
    <lineage>
        <taxon>Bacteria</taxon>
        <taxon>Bacillati</taxon>
        <taxon>Cyanobacteriota</taxon>
        <taxon>Cyanophyceae</taxon>
        <taxon>Oscillatoriophycideae</taxon>
        <taxon>Chroococcales</taxon>
        <taxon>Aphanothecaceae</taxon>
        <taxon>Aphanothece</taxon>
    </lineage>
</organism>
<dbReference type="RefSeq" id="WP_106222955.1">
    <property type="nucleotide sequence ID" value="NZ_PVWP01000014.1"/>
</dbReference>
<evidence type="ECO:0000313" key="1">
    <source>
        <dbReference type="EMBL" id="PSB35886.1"/>
    </source>
</evidence>
<keyword evidence="2" id="KW-1185">Reference proteome</keyword>
<evidence type="ECO:0008006" key="3">
    <source>
        <dbReference type="Google" id="ProtNLM"/>
    </source>
</evidence>
<protein>
    <recommendedName>
        <fullName evidence="3">Nif11 domain-containing protein</fullName>
    </recommendedName>
</protein>